<organism evidence="3 4">
    <name type="scientific">Alkalidesulfovibrio alkalitolerans DSM 16529</name>
    <dbReference type="NCBI Taxonomy" id="1121439"/>
    <lineage>
        <taxon>Bacteria</taxon>
        <taxon>Pseudomonadati</taxon>
        <taxon>Thermodesulfobacteriota</taxon>
        <taxon>Desulfovibrionia</taxon>
        <taxon>Desulfovibrionales</taxon>
        <taxon>Desulfovibrionaceae</taxon>
        <taxon>Alkalidesulfovibrio</taxon>
    </lineage>
</organism>
<reference evidence="3 4" key="1">
    <citation type="journal article" date="2013" name="Genome Announc.">
        <title>Draft genome sequences for three mercury-methylating, sulfate-reducing bacteria.</title>
        <authorList>
            <person name="Brown S.D."/>
            <person name="Hurt R.A.Jr."/>
            <person name="Gilmour C.C."/>
            <person name="Elias D.A."/>
        </authorList>
    </citation>
    <scope>NUCLEOTIDE SEQUENCE [LARGE SCALE GENOMIC DNA]</scope>
    <source>
        <strain evidence="3 4">DSM 16529</strain>
    </source>
</reference>
<comment type="caution">
    <text evidence="3">The sequence shown here is derived from an EMBL/GenBank/DDBJ whole genome shotgun (WGS) entry which is preliminary data.</text>
</comment>
<dbReference type="Proteomes" id="UP000014975">
    <property type="component" value="Unassembled WGS sequence"/>
</dbReference>
<keyword evidence="2" id="KW-0732">Signal</keyword>
<feature type="coiled-coil region" evidence="1">
    <location>
        <begin position="100"/>
        <end position="131"/>
    </location>
</feature>
<evidence type="ECO:0008006" key="5">
    <source>
        <dbReference type="Google" id="ProtNLM"/>
    </source>
</evidence>
<name>S7T8F8_9BACT</name>
<accession>S7T8F8</accession>
<dbReference type="PROSITE" id="PS51257">
    <property type="entry name" value="PROKAR_LIPOPROTEIN"/>
    <property type="match status" value="1"/>
</dbReference>
<keyword evidence="4" id="KW-1185">Reference proteome</keyword>
<feature type="chain" id="PRO_5004556900" description="Lipoprotein" evidence="2">
    <location>
        <begin position="23"/>
        <end position="132"/>
    </location>
</feature>
<proteinExistence type="predicted"/>
<evidence type="ECO:0000256" key="1">
    <source>
        <dbReference type="SAM" id="Coils"/>
    </source>
</evidence>
<sequence length="132" mass="14498">MLARTILSTLLAFALLGCAAHRQDQDVEREIEELRAAQETMAAQLAGLDERSARSEARIAAEVEALREQMAELAGLLRKALEGFTAEAKGDAERIGRQARESALKNLEELLKASTKLLERLNRELEGSLAEP</sequence>
<evidence type="ECO:0000313" key="3">
    <source>
        <dbReference type="EMBL" id="EPR32866.1"/>
    </source>
</evidence>
<evidence type="ECO:0000256" key="2">
    <source>
        <dbReference type="SAM" id="SignalP"/>
    </source>
</evidence>
<evidence type="ECO:0000313" key="4">
    <source>
        <dbReference type="Proteomes" id="UP000014975"/>
    </source>
</evidence>
<dbReference type="PATRIC" id="fig|1121439.3.peg.1656"/>
<keyword evidence="1" id="KW-0175">Coiled coil</keyword>
<gene>
    <name evidence="3" type="ORF">dsat_0307</name>
</gene>
<dbReference type="RefSeq" id="WP_020887001.1">
    <property type="nucleotide sequence ID" value="NZ_ATHI01000026.1"/>
</dbReference>
<feature type="coiled-coil region" evidence="1">
    <location>
        <begin position="20"/>
        <end position="51"/>
    </location>
</feature>
<dbReference type="AlphaFoldDB" id="S7T8F8"/>
<dbReference type="SUPFAM" id="SSF58113">
    <property type="entry name" value="Apolipoprotein A-I"/>
    <property type="match status" value="1"/>
</dbReference>
<dbReference type="EMBL" id="ATHI01000026">
    <property type="protein sequence ID" value="EPR32866.1"/>
    <property type="molecule type" value="Genomic_DNA"/>
</dbReference>
<feature type="signal peptide" evidence="2">
    <location>
        <begin position="1"/>
        <end position="22"/>
    </location>
</feature>
<protein>
    <recommendedName>
        <fullName evidence="5">Lipoprotein</fullName>
    </recommendedName>
</protein>